<dbReference type="PANTHER" id="PTHR24305">
    <property type="entry name" value="CYTOCHROME P450"/>
    <property type="match status" value="1"/>
</dbReference>
<keyword evidence="6" id="KW-0812">Transmembrane</keyword>
<evidence type="ECO:0000256" key="5">
    <source>
        <dbReference type="RuleBase" id="RU000461"/>
    </source>
</evidence>
<protein>
    <recommendedName>
        <fullName evidence="9">Cytochrome P450</fullName>
    </recommendedName>
</protein>
<evidence type="ECO:0000256" key="6">
    <source>
        <dbReference type="SAM" id="Phobius"/>
    </source>
</evidence>
<dbReference type="GO" id="GO:0004497">
    <property type="term" value="F:monooxygenase activity"/>
    <property type="evidence" value="ECO:0007669"/>
    <property type="project" value="UniProtKB-KW"/>
</dbReference>
<dbReference type="Pfam" id="PF00067">
    <property type="entry name" value="p450"/>
    <property type="match status" value="1"/>
</dbReference>
<evidence type="ECO:0000256" key="1">
    <source>
        <dbReference type="ARBA" id="ARBA00001971"/>
    </source>
</evidence>
<dbReference type="InterPro" id="IPR001128">
    <property type="entry name" value="Cyt_P450"/>
</dbReference>
<proteinExistence type="inferred from homology"/>
<reference evidence="8" key="1">
    <citation type="journal article" date="2021" name="BMC Genomics">
        <title>Chromosome-level genome assembly and manually-curated proteome of model necrotroph Parastagonospora nodorum Sn15 reveals a genome-wide trove of candidate effector homologs, and redundancy of virulence-related functions within an accessory chromosome.</title>
        <authorList>
            <person name="Bertazzoni S."/>
            <person name="Jones D.A.B."/>
            <person name="Phan H.T."/>
            <person name="Tan K.-C."/>
            <person name="Hane J.K."/>
        </authorList>
    </citation>
    <scope>NUCLEOTIDE SEQUENCE [LARGE SCALE GENOMIC DNA]</scope>
    <source>
        <strain evidence="8">SN15 / ATCC MYA-4574 / FGSC 10173)</strain>
    </source>
</reference>
<dbReference type="Proteomes" id="UP000663193">
    <property type="component" value="Chromosome 18"/>
</dbReference>
<dbReference type="InterPro" id="IPR002401">
    <property type="entry name" value="Cyt_P450_E_grp-I"/>
</dbReference>
<dbReference type="InterPro" id="IPR017972">
    <property type="entry name" value="Cyt_P450_CS"/>
</dbReference>
<dbReference type="FunFam" id="1.10.630.10:FF:000050">
    <property type="entry name" value="Cytochrome P450 monooxygenase"/>
    <property type="match status" value="1"/>
</dbReference>
<dbReference type="GO" id="GO:0016705">
    <property type="term" value="F:oxidoreductase activity, acting on paired donors, with incorporation or reduction of molecular oxygen"/>
    <property type="evidence" value="ECO:0007669"/>
    <property type="project" value="InterPro"/>
</dbReference>
<dbReference type="GO" id="GO:0005506">
    <property type="term" value="F:iron ion binding"/>
    <property type="evidence" value="ECO:0007669"/>
    <property type="project" value="InterPro"/>
</dbReference>
<dbReference type="PANTHER" id="PTHR24305:SF229">
    <property type="entry name" value="P450, PUTATIVE (EUROFUNG)-RELATED"/>
    <property type="match status" value="1"/>
</dbReference>
<evidence type="ECO:0000256" key="2">
    <source>
        <dbReference type="ARBA" id="ARBA00022723"/>
    </source>
</evidence>
<keyword evidence="6" id="KW-1133">Transmembrane helix</keyword>
<comment type="similarity">
    <text evidence="5">Belongs to the cytochrome P450 family.</text>
</comment>
<dbReference type="AlphaFoldDB" id="A0A7U2I8K1"/>
<keyword evidence="2 4" id="KW-0479">Metal-binding</keyword>
<dbReference type="CDD" id="cd11060">
    <property type="entry name" value="CYP57A1-like"/>
    <property type="match status" value="1"/>
</dbReference>
<dbReference type="SUPFAM" id="SSF48264">
    <property type="entry name" value="Cytochrome P450"/>
    <property type="match status" value="1"/>
</dbReference>
<feature type="binding site" description="axial binding residue" evidence="4">
    <location>
        <position position="462"/>
    </location>
    <ligand>
        <name>heme</name>
        <dbReference type="ChEBI" id="CHEBI:30413"/>
    </ligand>
    <ligandPart>
        <name>Fe</name>
        <dbReference type="ChEBI" id="CHEBI:18248"/>
    </ligandPart>
</feature>
<keyword evidence="8" id="KW-1185">Reference proteome</keyword>
<evidence type="ECO:0000313" key="7">
    <source>
        <dbReference type="EMBL" id="QRD04968.1"/>
    </source>
</evidence>
<dbReference type="InterPro" id="IPR036396">
    <property type="entry name" value="Cyt_P450_sf"/>
</dbReference>
<dbReference type="VEuPathDB" id="FungiDB:JI435_108860"/>
<sequence>MTWLSEVIPALPLATWLLLVLPSAITFYWTLWIVYARTLHPLASVPGPFLASISRTWYMYRIYVGDMHHVQRRMHDRYGQTIRIAPNEVSTAELAAIPKIYKNQAPLTKTDFYSAWGGGTISEQKDTFAETDERVHSNYRRIVNPVYTLSNVLRSENYINEVSTLFIKRLGEYADRNEAINLGTWLQMYAFDVIGEVFFGKMIGFLEKSEDHGAFIASLDALMPVSCIAAISPSYVRPIIMTFAIFLPAGLKAIKAIDAIRDAAVTAASTRKKSIEDGDPARHDMLQQLFEIVREKGEKVNFSDREATLEAHVAMLAGSDTTAVAFRSVFYHLMRNPEALAKAHAEIDAADKEGLLSSPIKYSETTIQLPFICACIKEALRMHPSVGLSMQRHAPQGGIELSGKYIPAGYRIGMNAAVVHYDKTAFGQDSDVYRPERWIVSTEEWRAMDRSMLIFGAGTRTCIGKNMSLVELHTLVPEILRHFDLEMTHDRRWTTRNRWFNKQTDIEVKVTRR</sequence>
<evidence type="ECO:0000256" key="3">
    <source>
        <dbReference type="ARBA" id="ARBA00023004"/>
    </source>
</evidence>
<dbReference type="PROSITE" id="PS00086">
    <property type="entry name" value="CYTOCHROME_P450"/>
    <property type="match status" value="1"/>
</dbReference>
<dbReference type="InterPro" id="IPR050121">
    <property type="entry name" value="Cytochrome_P450_monoxygenase"/>
</dbReference>
<keyword evidence="6" id="KW-0472">Membrane</keyword>
<keyword evidence="5" id="KW-0503">Monooxygenase</keyword>
<dbReference type="Gene3D" id="1.10.630.10">
    <property type="entry name" value="Cytochrome P450"/>
    <property type="match status" value="1"/>
</dbReference>
<accession>A0A7U2I8K1</accession>
<keyword evidence="3 4" id="KW-0408">Iron</keyword>
<evidence type="ECO:0008006" key="9">
    <source>
        <dbReference type="Google" id="ProtNLM"/>
    </source>
</evidence>
<comment type="cofactor">
    <cofactor evidence="1 4">
        <name>heme</name>
        <dbReference type="ChEBI" id="CHEBI:30413"/>
    </cofactor>
</comment>
<name>A0A7U2I8K1_PHANO</name>
<feature type="transmembrane region" description="Helical" evidence="6">
    <location>
        <begin position="13"/>
        <end position="35"/>
    </location>
</feature>
<evidence type="ECO:0000256" key="4">
    <source>
        <dbReference type="PIRSR" id="PIRSR602401-1"/>
    </source>
</evidence>
<keyword evidence="5" id="KW-0560">Oxidoreductase</keyword>
<organism evidence="7 8">
    <name type="scientific">Phaeosphaeria nodorum (strain SN15 / ATCC MYA-4574 / FGSC 10173)</name>
    <name type="common">Glume blotch fungus</name>
    <name type="synonym">Parastagonospora nodorum</name>
    <dbReference type="NCBI Taxonomy" id="321614"/>
    <lineage>
        <taxon>Eukaryota</taxon>
        <taxon>Fungi</taxon>
        <taxon>Dikarya</taxon>
        <taxon>Ascomycota</taxon>
        <taxon>Pezizomycotina</taxon>
        <taxon>Dothideomycetes</taxon>
        <taxon>Pleosporomycetidae</taxon>
        <taxon>Pleosporales</taxon>
        <taxon>Pleosporineae</taxon>
        <taxon>Phaeosphaeriaceae</taxon>
        <taxon>Parastagonospora</taxon>
    </lineage>
</organism>
<evidence type="ECO:0000313" key="8">
    <source>
        <dbReference type="Proteomes" id="UP000663193"/>
    </source>
</evidence>
<keyword evidence="4 5" id="KW-0349">Heme</keyword>
<dbReference type="EMBL" id="CP069040">
    <property type="protein sequence ID" value="QRD04968.1"/>
    <property type="molecule type" value="Genomic_DNA"/>
</dbReference>
<dbReference type="OrthoDB" id="3934656at2759"/>
<gene>
    <name evidence="7" type="ORF">JI435_108860</name>
</gene>
<dbReference type="PRINTS" id="PR00385">
    <property type="entry name" value="P450"/>
</dbReference>
<dbReference type="PRINTS" id="PR00463">
    <property type="entry name" value="EP450I"/>
</dbReference>
<dbReference type="GO" id="GO:0020037">
    <property type="term" value="F:heme binding"/>
    <property type="evidence" value="ECO:0007669"/>
    <property type="project" value="InterPro"/>
</dbReference>